<keyword evidence="1" id="KW-0732">Signal</keyword>
<protein>
    <submittedName>
        <fullName evidence="2">Uncharacterized protein</fullName>
    </submittedName>
</protein>
<sequence>MALLLFVIFLLALVQNAATLKPYGSVAPYPFTYGNSTSIANPTATGHHGPLISTTGVPHHLNGTMIDDTYSQASYSPDCICAAKWSPYTFIECLSELDNNKIKYTISLTDVSANPAFNYIIDGWSRRIMQLHGFTLAFSFDEWDANDCHDVVKNAIIKATCPGVNVVNDLACIKKGDYSGNFLPAGS</sequence>
<organism evidence="2 3">
    <name type="scientific">Apiospora rasikravindrae</name>
    <dbReference type="NCBI Taxonomy" id="990691"/>
    <lineage>
        <taxon>Eukaryota</taxon>
        <taxon>Fungi</taxon>
        <taxon>Dikarya</taxon>
        <taxon>Ascomycota</taxon>
        <taxon>Pezizomycotina</taxon>
        <taxon>Sordariomycetes</taxon>
        <taxon>Xylariomycetidae</taxon>
        <taxon>Amphisphaeriales</taxon>
        <taxon>Apiosporaceae</taxon>
        <taxon>Apiospora</taxon>
    </lineage>
</organism>
<proteinExistence type="predicted"/>
<feature type="signal peptide" evidence="1">
    <location>
        <begin position="1"/>
        <end position="19"/>
    </location>
</feature>
<evidence type="ECO:0000313" key="2">
    <source>
        <dbReference type="EMBL" id="KAK8024170.1"/>
    </source>
</evidence>
<gene>
    <name evidence="2" type="ORF">PG993_012236</name>
</gene>
<evidence type="ECO:0000256" key="1">
    <source>
        <dbReference type="SAM" id="SignalP"/>
    </source>
</evidence>
<dbReference type="EMBL" id="JAQQWK010000011">
    <property type="protein sequence ID" value="KAK8024170.1"/>
    <property type="molecule type" value="Genomic_DNA"/>
</dbReference>
<dbReference type="Proteomes" id="UP001444661">
    <property type="component" value="Unassembled WGS sequence"/>
</dbReference>
<name>A0ABR1S3B0_9PEZI</name>
<accession>A0ABR1S3B0</accession>
<feature type="chain" id="PRO_5046459509" evidence="1">
    <location>
        <begin position="20"/>
        <end position="187"/>
    </location>
</feature>
<reference evidence="2 3" key="1">
    <citation type="submission" date="2023-01" db="EMBL/GenBank/DDBJ databases">
        <title>Analysis of 21 Apiospora genomes using comparative genomics revels a genus with tremendous synthesis potential of carbohydrate active enzymes and secondary metabolites.</title>
        <authorList>
            <person name="Sorensen T."/>
        </authorList>
    </citation>
    <scope>NUCLEOTIDE SEQUENCE [LARGE SCALE GENOMIC DNA]</scope>
    <source>
        <strain evidence="2 3">CBS 33761</strain>
    </source>
</reference>
<evidence type="ECO:0000313" key="3">
    <source>
        <dbReference type="Proteomes" id="UP001444661"/>
    </source>
</evidence>
<comment type="caution">
    <text evidence="2">The sequence shown here is derived from an EMBL/GenBank/DDBJ whole genome shotgun (WGS) entry which is preliminary data.</text>
</comment>
<keyword evidence="3" id="KW-1185">Reference proteome</keyword>